<feature type="region of interest" description="Disordered" evidence="1">
    <location>
        <begin position="207"/>
        <end position="231"/>
    </location>
</feature>
<feature type="domain" description="Coenzyme Q-binding protein COQ10 START" evidence="2">
    <location>
        <begin position="37"/>
        <end position="75"/>
    </location>
</feature>
<dbReference type="Proteomes" id="UP001271007">
    <property type="component" value="Unassembled WGS sequence"/>
</dbReference>
<evidence type="ECO:0000313" key="3">
    <source>
        <dbReference type="EMBL" id="KAK3057693.1"/>
    </source>
</evidence>
<dbReference type="AlphaFoldDB" id="A0AAJ0LWE9"/>
<proteinExistence type="predicted"/>
<evidence type="ECO:0000256" key="1">
    <source>
        <dbReference type="SAM" id="MobiDB-lite"/>
    </source>
</evidence>
<protein>
    <recommendedName>
        <fullName evidence="2">Coenzyme Q-binding protein COQ10 START domain-containing protein</fullName>
    </recommendedName>
</protein>
<sequence length="231" mass="26227">MAPLIGADFSNPKLTGPRASKNIPGGGLFSSYGETRINAPPQVVYDALLNVGDYPKWNTFVYDVKITKNSDPHSHRAGGHKRITGGSCMIFYRNITHKPAYKTEARQVVTLVEKLKLSKEGHQMPCVTRIRWQLDNAAITTPGWMMRNEQINEIEEASDGTTIYRTWCVFGGPVAKFVRKKLEMPWRDRTQDWCRDLKEWCEKKVEDGDVESEQVRRKSEGGVPVNENGQK</sequence>
<dbReference type="InterPro" id="IPR023393">
    <property type="entry name" value="START-like_dom_sf"/>
</dbReference>
<evidence type="ECO:0000259" key="2">
    <source>
        <dbReference type="Pfam" id="PF03364"/>
    </source>
</evidence>
<evidence type="ECO:0000313" key="4">
    <source>
        <dbReference type="Proteomes" id="UP001271007"/>
    </source>
</evidence>
<name>A0AAJ0LWE9_9PEZI</name>
<gene>
    <name evidence="3" type="ORF">LTR09_001877</name>
</gene>
<organism evidence="3 4">
    <name type="scientific">Extremus antarcticus</name>
    <dbReference type="NCBI Taxonomy" id="702011"/>
    <lineage>
        <taxon>Eukaryota</taxon>
        <taxon>Fungi</taxon>
        <taxon>Dikarya</taxon>
        <taxon>Ascomycota</taxon>
        <taxon>Pezizomycotina</taxon>
        <taxon>Dothideomycetes</taxon>
        <taxon>Dothideomycetidae</taxon>
        <taxon>Mycosphaerellales</taxon>
        <taxon>Extremaceae</taxon>
        <taxon>Extremus</taxon>
    </lineage>
</organism>
<dbReference type="EMBL" id="JAWDJX010000003">
    <property type="protein sequence ID" value="KAK3057693.1"/>
    <property type="molecule type" value="Genomic_DNA"/>
</dbReference>
<dbReference type="Gene3D" id="3.30.530.20">
    <property type="match status" value="1"/>
</dbReference>
<feature type="compositionally biased region" description="Basic and acidic residues" evidence="1">
    <location>
        <begin position="207"/>
        <end position="220"/>
    </location>
</feature>
<keyword evidence="4" id="KW-1185">Reference proteome</keyword>
<dbReference type="CDD" id="cd07822">
    <property type="entry name" value="SRPBCC_4"/>
    <property type="match status" value="1"/>
</dbReference>
<dbReference type="SUPFAM" id="SSF55961">
    <property type="entry name" value="Bet v1-like"/>
    <property type="match status" value="1"/>
</dbReference>
<comment type="caution">
    <text evidence="3">The sequence shown here is derived from an EMBL/GenBank/DDBJ whole genome shotgun (WGS) entry which is preliminary data.</text>
</comment>
<dbReference type="InterPro" id="IPR005031">
    <property type="entry name" value="COQ10_START"/>
</dbReference>
<reference evidence="3" key="1">
    <citation type="submission" date="2023-04" db="EMBL/GenBank/DDBJ databases">
        <title>Black Yeasts Isolated from many extreme environments.</title>
        <authorList>
            <person name="Coleine C."/>
            <person name="Stajich J.E."/>
            <person name="Selbmann L."/>
        </authorList>
    </citation>
    <scope>NUCLEOTIDE SEQUENCE</scope>
    <source>
        <strain evidence="3">CCFEE 5312</strain>
    </source>
</reference>
<accession>A0AAJ0LWE9</accession>
<dbReference type="Pfam" id="PF03364">
    <property type="entry name" value="Polyketide_cyc"/>
    <property type="match status" value="1"/>
</dbReference>